<proteinExistence type="predicted"/>
<feature type="transmembrane region" description="Helical" evidence="1">
    <location>
        <begin position="37"/>
        <end position="54"/>
    </location>
</feature>
<evidence type="ECO:0000313" key="2">
    <source>
        <dbReference type="EMBL" id="GII21067.1"/>
    </source>
</evidence>
<evidence type="ECO:0000313" key="3">
    <source>
        <dbReference type="Proteomes" id="UP000599074"/>
    </source>
</evidence>
<organism evidence="2 3">
    <name type="scientific">Planosporangium mesophilum</name>
    <dbReference type="NCBI Taxonomy" id="689768"/>
    <lineage>
        <taxon>Bacteria</taxon>
        <taxon>Bacillati</taxon>
        <taxon>Actinomycetota</taxon>
        <taxon>Actinomycetes</taxon>
        <taxon>Micromonosporales</taxon>
        <taxon>Micromonosporaceae</taxon>
        <taxon>Planosporangium</taxon>
    </lineage>
</organism>
<keyword evidence="1" id="KW-0472">Membrane</keyword>
<evidence type="ECO:0000256" key="1">
    <source>
        <dbReference type="SAM" id="Phobius"/>
    </source>
</evidence>
<dbReference type="EMBL" id="BOON01000005">
    <property type="protein sequence ID" value="GII21067.1"/>
    <property type="molecule type" value="Genomic_DNA"/>
</dbReference>
<keyword evidence="1" id="KW-1133">Transmembrane helix</keyword>
<dbReference type="Proteomes" id="UP000599074">
    <property type="component" value="Unassembled WGS sequence"/>
</dbReference>
<accession>A0A8J3WYE2</accession>
<gene>
    <name evidence="2" type="ORF">Pme01_06640</name>
</gene>
<name>A0A8J3WYE2_9ACTN</name>
<keyword evidence="3" id="KW-1185">Reference proteome</keyword>
<reference evidence="2" key="1">
    <citation type="submission" date="2021-01" db="EMBL/GenBank/DDBJ databases">
        <title>Whole genome shotgun sequence of Planosporangium mesophilum NBRC 109066.</title>
        <authorList>
            <person name="Komaki H."/>
            <person name="Tamura T."/>
        </authorList>
    </citation>
    <scope>NUCLEOTIDE SEQUENCE</scope>
    <source>
        <strain evidence="2">NBRC 109066</strain>
    </source>
</reference>
<sequence length="79" mass="8873">MVCHRSRATRPALALWLFVLLADTAAAGNMTTVGYLLAAVVVAAVALAALWLTTREHHQRKPHPVRVRAARHERWGRRR</sequence>
<keyword evidence="1" id="KW-0812">Transmembrane</keyword>
<comment type="caution">
    <text evidence="2">The sequence shown here is derived from an EMBL/GenBank/DDBJ whole genome shotgun (WGS) entry which is preliminary data.</text>
</comment>
<dbReference type="AlphaFoldDB" id="A0A8J3WYE2"/>
<protein>
    <submittedName>
        <fullName evidence="2">Uncharacterized protein</fullName>
    </submittedName>
</protein>